<dbReference type="OrthoDB" id="2146436at2759"/>
<protein>
    <recommendedName>
        <fullName evidence="9">Copper acquisition factor BIM1-like domain-containing protein</fullName>
    </recommendedName>
</protein>
<dbReference type="GO" id="GO:0098552">
    <property type="term" value="C:side of membrane"/>
    <property type="evidence" value="ECO:0007669"/>
    <property type="project" value="UniProtKB-KW"/>
</dbReference>
<evidence type="ECO:0000313" key="11">
    <source>
        <dbReference type="Proteomes" id="UP000037136"/>
    </source>
</evidence>
<dbReference type="AlphaFoldDB" id="A0A2A9PRT7"/>
<feature type="signal peptide" evidence="8">
    <location>
        <begin position="1"/>
        <end position="15"/>
    </location>
</feature>
<evidence type="ECO:0000256" key="1">
    <source>
        <dbReference type="ARBA" id="ARBA00004609"/>
    </source>
</evidence>
<accession>A0A2A9PRT7</accession>
<gene>
    <name evidence="10" type="ORF">XA68_17767</name>
</gene>
<keyword evidence="6" id="KW-0325">Glycoprotein</keyword>
<feature type="domain" description="Copper acquisition factor BIM1-like" evidence="9">
    <location>
        <begin position="15"/>
        <end position="151"/>
    </location>
</feature>
<keyword evidence="5" id="KW-0472">Membrane</keyword>
<reference evidence="10 11" key="2">
    <citation type="journal article" date="2017" name="Sci. Rep.">
        <title>Ant-infecting Ophiocordyceps genomes reveal a high diversity of potential behavioral manipulation genes and a possible major role for enterotoxins.</title>
        <authorList>
            <person name="de Bekker C."/>
            <person name="Ohm R.A."/>
            <person name="Evans H.C."/>
            <person name="Brachmann A."/>
            <person name="Hughes D.P."/>
        </authorList>
    </citation>
    <scope>NUCLEOTIDE SEQUENCE [LARGE SCALE GENOMIC DNA]</scope>
    <source>
        <strain evidence="10 11">SC16a</strain>
    </source>
</reference>
<evidence type="ECO:0000256" key="4">
    <source>
        <dbReference type="ARBA" id="ARBA00022729"/>
    </source>
</evidence>
<comment type="subcellular location">
    <subcellularLocation>
        <location evidence="1">Cell membrane</location>
        <topology evidence="1">Lipid-anchor</topology>
        <topology evidence="1">GPI-anchor</topology>
    </subcellularLocation>
</comment>
<keyword evidence="11" id="KW-1185">Reference proteome</keyword>
<evidence type="ECO:0000256" key="8">
    <source>
        <dbReference type="SAM" id="SignalP"/>
    </source>
</evidence>
<dbReference type="CDD" id="cd21176">
    <property type="entry name" value="LPMO_auxiliary-like"/>
    <property type="match status" value="1"/>
</dbReference>
<dbReference type="GO" id="GO:0005886">
    <property type="term" value="C:plasma membrane"/>
    <property type="evidence" value="ECO:0007669"/>
    <property type="project" value="UniProtKB-SubCell"/>
</dbReference>
<reference evidence="10 11" key="1">
    <citation type="journal article" date="2015" name="BMC Genomics">
        <title>Gene expression during zombie ant biting behavior reflects the complexity underlying fungal parasitic behavioral manipulation.</title>
        <authorList>
            <person name="de Bekker C."/>
            <person name="Ohm R.A."/>
            <person name="Loreto R.G."/>
            <person name="Sebastian A."/>
            <person name="Albert I."/>
            <person name="Merrow M."/>
            <person name="Brachmann A."/>
            <person name="Hughes D.P."/>
        </authorList>
    </citation>
    <scope>NUCLEOTIDE SEQUENCE [LARGE SCALE GENOMIC DNA]</scope>
    <source>
        <strain evidence="10 11">SC16a</strain>
    </source>
</reference>
<dbReference type="Proteomes" id="UP000037136">
    <property type="component" value="Unassembled WGS sequence"/>
</dbReference>
<name>A0A2A9PRT7_OPHUN</name>
<dbReference type="InterPro" id="IPR046936">
    <property type="entry name" value="BIM1-like"/>
</dbReference>
<keyword evidence="7" id="KW-0449">Lipoprotein</keyword>
<evidence type="ECO:0000256" key="6">
    <source>
        <dbReference type="ARBA" id="ARBA00023180"/>
    </source>
</evidence>
<dbReference type="PANTHER" id="PTHR34992">
    <property type="entry name" value="HYPHAL ANASTAMOSIS-7 PROTEIN"/>
    <property type="match status" value="1"/>
</dbReference>
<evidence type="ECO:0000256" key="3">
    <source>
        <dbReference type="ARBA" id="ARBA00022622"/>
    </source>
</evidence>
<evidence type="ECO:0000256" key="7">
    <source>
        <dbReference type="ARBA" id="ARBA00023288"/>
    </source>
</evidence>
<dbReference type="InterPro" id="IPR046530">
    <property type="entry name" value="BIM1-like_dom"/>
</dbReference>
<sequence length="210" mass="21951">MLLIAVSLWLGLVAAHFQVLYPKSIGFSDESEDKEPCGGFTPDSSTKKVDFHVGGDALAMRLTHQQGNWLFRATTDETARSGWKQIFPIVQQSGLGDFCEPSVTAPEDFAGKKGVVSVVSSAVDGLLYQCIAVNFVDGSAKDRPSECRNASSVQASFTSDNKLSALTGDASWSPSPTSSSAAASTSSGAAQPLSWNRAAVAVAAVLGLMA</sequence>
<organism evidence="10 11">
    <name type="scientific">Ophiocordyceps unilateralis</name>
    <name type="common">Zombie-ant fungus</name>
    <name type="synonym">Torrubia unilateralis</name>
    <dbReference type="NCBI Taxonomy" id="268505"/>
    <lineage>
        <taxon>Eukaryota</taxon>
        <taxon>Fungi</taxon>
        <taxon>Dikarya</taxon>
        <taxon>Ascomycota</taxon>
        <taxon>Pezizomycotina</taxon>
        <taxon>Sordariomycetes</taxon>
        <taxon>Hypocreomycetidae</taxon>
        <taxon>Hypocreales</taxon>
        <taxon>Ophiocordycipitaceae</taxon>
        <taxon>Ophiocordyceps</taxon>
    </lineage>
</organism>
<evidence type="ECO:0000259" key="9">
    <source>
        <dbReference type="Pfam" id="PF20238"/>
    </source>
</evidence>
<comment type="caution">
    <text evidence="10">The sequence shown here is derived from an EMBL/GenBank/DDBJ whole genome shotgun (WGS) entry which is preliminary data.</text>
</comment>
<evidence type="ECO:0000313" key="10">
    <source>
        <dbReference type="EMBL" id="PFH63123.1"/>
    </source>
</evidence>
<dbReference type="Pfam" id="PF20238">
    <property type="entry name" value="BIM1-like_dom"/>
    <property type="match status" value="1"/>
</dbReference>
<keyword evidence="2" id="KW-1003">Cell membrane</keyword>
<evidence type="ECO:0000256" key="5">
    <source>
        <dbReference type="ARBA" id="ARBA00023136"/>
    </source>
</evidence>
<proteinExistence type="predicted"/>
<dbReference type="EMBL" id="LAZP02000008">
    <property type="protein sequence ID" value="PFH63123.1"/>
    <property type="molecule type" value="Genomic_DNA"/>
</dbReference>
<keyword evidence="3" id="KW-0336">GPI-anchor</keyword>
<feature type="chain" id="PRO_5012902568" description="Copper acquisition factor BIM1-like domain-containing protein" evidence="8">
    <location>
        <begin position="16"/>
        <end position="210"/>
    </location>
</feature>
<keyword evidence="4 8" id="KW-0732">Signal</keyword>
<evidence type="ECO:0000256" key="2">
    <source>
        <dbReference type="ARBA" id="ARBA00022475"/>
    </source>
</evidence>
<dbReference type="PANTHER" id="PTHR34992:SF1">
    <property type="entry name" value="COPPER ACQUISITION FACTOR BIM1-LIKE DOMAIN-CONTAINING PROTEIN"/>
    <property type="match status" value="1"/>
</dbReference>